<evidence type="ECO:0000313" key="1">
    <source>
        <dbReference type="EMBL" id="KAK1723954.1"/>
    </source>
</evidence>
<dbReference type="AlphaFoldDB" id="A0AAD8UMS6"/>
<dbReference type="RefSeq" id="XP_060364009.1">
    <property type="nucleotide sequence ID" value="XM_060514298.1"/>
</dbReference>
<gene>
    <name evidence="1" type="ORF">BDZ83DRAFT_753075</name>
</gene>
<dbReference type="GeneID" id="85398196"/>
<evidence type="ECO:0000313" key="2">
    <source>
        <dbReference type="Proteomes" id="UP001244207"/>
    </source>
</evidence>
<proteinExistence type="predicted"/>
<dbReference type="EMBL" id="JAHMHS010000058">
    <property type="protein sequence ID" value="KAK1723954.1"/>
    <property type="molecule type" value="Genomic_DNA"/>
</dbReference>
<reference evidence="1" key="1">
    <citation type="submission" date="2021-12" db="EMBL/GenBank/DDBJ databases">
        <title>Comparative genomics, transcriptomics and evolutionary studies reveal genomic signatures of adaptation to plant cell wall in hemibiotrophic fungi.</title>
        <authorList>
            <consortium name="DOE Joint Genome Institute"/>
            <person name="Baroncelli R."/>
            <person name="Diaz J.F."/>
            <person name="Benocci T."/>
            <person name="Peng M."/>
            <person name="Battaglia E."/>
            <person name="Haridas S."/>
            <person name="Andreopoulos W."/>
            <person name="Labutti K."/>
            <person name="Pangilinan J."/>
            <person name="Floch G.L."/>
            <person name="Makela M.R."/>
            <person name="Henrissat B."/>
            <person name="Grigoriev I.V."/>
            <person name="Crouch J.A."/>
            <person name="De Vries R.P."/>
            <person name="Sukno S.A."/>
            <person name="Thon M.R."/>
        </authorList>
    </citation>
    <scope>NUCLEOTIDE SEQUENCE</scope>
    <source>
        <strain evidence="1">CBS 112980</strain>
    </source>
</reference>
<dbReference type="Proteomes" id="UP001244207">
    <property type="component" value="Unassembled WGS sequence"/>
</dbReference>
<name>A0AAD8UMS6_GLOAC</name>
<accession>A0AAD8UMS6</accession>
<sequence length="118" mass="13095">MAAVAVTTFSPLGRAEGAYPWTSTQQSTTTGWAEEDVRIRLRMIARAWESASHNAQVRPETFSSAVMVFSNSYLLWNFVRAGAVPAWTPQRSSPSLTAYRSLPWLVRKAVGRESGMND</sequence>
<protein>
    <submittedName>
        <fullName evidence="1">Uncharacterized protein</fullName>
    </submittedName>
</protein>
<organism evidence="1 2">
    <name type="scientific">Glomerella acutata</name>
    <name type="common">Colletotrichum acutatum</name>
    <dbReference type="NCBI Taxonomy" id="27357"/>
    <lineage>
        <taxon>Eukaryota</taxon>
        <taxon>Fungi</taxon>
        <taxon>Dikarya</taxon>
        <taxon>Ascomycota</taxon>
        <taxon>Pezizomycotina</taxon>
        <taxon>Sordariomycetes</taxon>
        <taxon>Hypocreomycetidae</taxon>
        <taxon>Glomerellales</taxon>
        <taxon>Glomerellaceae</taxon>
        <taxon>Colletotrichum</taxon>
        <taxon>Colletotrichum acutatum species complex</taxon>
    </lineage>
</organism>
<keyword evidence="2" id="KW-1185">Reference proteome</keyword>
<comment type="caution">
    <text evidence="1">The sequence shown here is derived from an EMBL/GenBank/DDBJ whole genome shotgun (WGS) entry which is preliminary data.</text>
</comment>